<dbReference type="GO" id="GO:0030150">
    <property type="term" value="P:protein import into mitochondrial matrix"/>
    <property type="evidence" value="ECO:0007669"/>
    <property type="project" value="TreeGrafter"/>
</dbReference>
<evidence type="ECO:0000313" key="15">
    <source>
        <dbReference type="EMBL" id="PUU75999.1"/>
    </source>
</evidence>
<evidence type="ECO:0000256" key="6">
    <source>
        <dbReference type="ARBA" id="ARBA00022927"/>
    </source>
</evidence>
<evidence type="ECO:0000256" key="5">
    <source>
        <dbReference type="ARBA" id="ARBA00022787"/>
    </source>
</evidence>
<evidence type="ECO:0000256" key="1">
    <source>
        <dbReference type="ARBA" id="ARBA00004572"/>
    </source>
</evidence>
<dbReference type="Proteomes" id="UP000244722">
    <property type="component" value="Unassembled WGS sequence"/>
</dbReference>
<keyword evidence="7" id="KW-1133">Transmembrane helix</keyword>
<evidence type="ECO:0000256" key="9">
    <source>
        <dbReference type="ARBA" id="ARBA00023136"/>
    </source>
</evidence>
<proteinExistence type="inferred from homology"/>
<keyword evidence="8 14" id="KW-0496">Mitochondrion</keyword>
<dbReference type="Pfam" id="PF02064">
    <property type="entry name" value="MAS20"/>
    <property type="match status" value="1"/>
</dbReference>
<evidence type="ECO:0000256" key="4">
    <source>
        <dbReference type="ARBA" id="ARBA00022692"/>
    </source>
</evidence>
<evidence type="ECO:0000256" key="3">
    <source>
        <dbReference type="ARBA" id="ARBA00022448"/>
    </source>
</evidence>
<dbReference type="STRING" id="42251.A0A2T6ZKH5"/>
<evidence type="ECO:0000256" key="14">
    <source>
        <dbReference type="PIRNR" id="PIRNR037707"/>
    </source>
</evidence>
<evidence type="ECO:0000256" key="13">
    <source>
        <dbReference type="ARBA" id="ARBA00080405"/>
    </source>
</evidence>
<gene>
    <name evidence="15" type="ORF">B9Z19DRAFT_1089156</name>
</gene>
<evidence type="ECO:0000256" key="2">
    <source>
        <dbReference type="ARBA" id="ARBA00005792"/>
    </source>
</evidence>
<keyword evidence="4" id="KW-0812">Transmembrane</keyword>
<reference evidence="15 16" key="1">
    <citation type="submission" date="2017-04" db="EMBL/GenBank/DDBJ databases">
        <title>Draft genome sequence of Tuber borchii Vittad., a whitish edible truffle.</title>
        <authorList>
            <consortium name="DOE Joint Genome Institute"/>
            <person name="Murat C."/>
            <person name="Kuo A."/>
            <person name="Barry K.W."/>
            <person name="Clum A."/>
            <person name="Dockter R.B."/>
            <person name="Fauchery L."/>
            <person name="Iotti M."/>
            <person name="Kohler A."/>
            <person name="Labutti K."/>
            <person name="Lindquist E.A."/>
            <person name="Lipzen A."/>
            <person name="Ohm R.A."/>
            <person name="Wang M."/>
            <person name="Grigoriev I.V."/>
            <person name="Zambonelli A."/>
            <person name="Martin F.M."/>
        </authorList>
    </citation>
    <scope>NUCLEOTIDE SEQUENCE [LARGE SCALE GENOMIC DNA]</scope>
    <source>
        <strain evidence="15 16">Tbo3840</strain>
    </source>
</reference>
<dbReference type="EMBL" id="NESQ01000207">
    <property type="protein sequence ID" value="PUU75999.1"/>
    <property type="molecule type" value="Genomic_DNA"/>
</dbReference>
<evidence type="ECO:0000256" key="12">
    <source>
        <dbReference type="ARBA" id="ARBA00073975"/>
    </source>
</evidence>
<keyword evidence="16" id="KW-1185">Reference proteome</keyword>
<keyword evidence="15" id="KW-0675">Receptor</keyword>
<dbReference type="SUPFAM" id="SSF47157">
    <property type="entry name" value="Mitochondrial import receptor subunit Tom20"/>
    <property type="match status" value="1"/>
</dbReference>
<dbReference type="PIRSF" id="PIRSF037707">
    <property type="entry name" value="MAS20_rcpt"/>
    <property type="match status" value="1"/>
</dbReference>
<dbReference type="GO" id="GO:0030943">
    <property type="term" value="F:mitochondrion targeting sequence binding"/>
    <property type="evidence" value="ECO:0007669"/>
    <property type="project" value="TreeGrafter"/>
</dbReference>
<evidence type="ECO:0000256" key="11">
    <source>
        <dbReference type="ARBA" id="ARBA00068548"/>
    </source>
</evidence>
<dbReference type="PANTHER" id="PTHR12430:SF0">
    <property type="entry name" value="TRANSLOCASE OF OUTER MITOCHONDRIAL MEMBRANE 20"/>
    <property type="match status" value="1"/>
</dbReference>
<evidence type="ECO:0000256" key="10">
    <source>
        <dbReference type="ARBA" id="ARBA00042705"/>
    </source>
</evidence>
<protein>
    <recommendedName>
        <fullName evidence="11">Mitochondrial import receptor subunit TOM20</fullName>
    </recommendedName>
    <alternativeName>
        <fullName evidence="10">Mitochondrial 20 kDa outer membrane protein</fullName>
    </alternativeName>
    <alternativeName>
        <fullName evidence="12">Mitochondrial import receptor subunit tom20</fullName>
    </alternativeName>
    <alternativeName>
        <fullName evidence="13">Translocase of outer membrane 20 kDa subunit</fullName>
    </alternativeName>
</protein>
<comment type="similarity">
    <text evidence="2 14">Belongs to the Tom20 family.</text>
</comment>
<keyword evidence="5 14" id="KW-1000">Mitochondrion outer membrane</keyword>
<dbReference type="InterPro" id="IPR023392">
    <property type="entry name" value="Tom20_dom_sf"/>
</dbReference>
<dbReference type="AlphaFoldDB" id="A0A2T6ZKH5"/>
<dbReference type="Gene3D" id="1.20.960.10">
    <property type="entry name" value="Mitochondrial outer membrane translocase complex, subunit Tom20 domain"/>
    <property type="match status" value="1"/>
</dbReference>
<dbReference type="GO" id="GO:0016031">
    <property type="term" value="P:tRNA import into mitochondrion"/>
    <property type="evidence" value="ECO:0007669"/>
    <property type="project" value="TreeGrafter"/>
</dbReference>
<organism evidence="15 16">
    <name type="scientific">Tuber borchii</name>
    <name type="common">White truffle</name>
    <dbReference type="NCBI Taxonomy" id="42251"/>
    <lineage>
        <taxon>Eukaryota</taxon>
        <taxon>Fungi</taxon>
        <taxon>Dikarya</taxon>
        <taxon>Ascomycota</taxon>
        <taxon>Pezizomycotina</taxon>
        <taxon>Pezizomycetes</taxon>
        <taxon>Pezizales</taxon>
        <taxon>Tuberaceae</taxon>
        <taxon>Tuber</taxon>
    </lineage>
</organism>
<evidence type="ECO:0000256" key="8">
    <source>
        <dbReference type="ARBA" id="ARBA00023128"/>
    </source>
</evidence>
<sequence length="165" mass="18055">MKTQTVLIISATTLVTLGGNAIYFDYKRRNDPTFRKALRRSAKKHLKSQKAQAEAANAEQRRMLIRAVAEAQAAGFPTDVEDKEAYFMNEVAQGEALCQEDDRALDAALCFYKALKVYPQPKDLISIYDKTVPKNVLDILAEMIATDGSIPVGGMSPPGSATGVE</sequence>
<dbReference type="GO" id="GO:0005742">
    <property type="term" value="C:mitochondrial outer membrane translocase complex"/>
    <property type="evidence" value="ECO:0007669"/>
    <property type="project" value="UniProtKB-UniRule"/>
</dbReference>
<evidence type="ECO:0000313" key="16">
    <source>
        <dbReference type="Proteomes" id="UP000244722"/>
    </source>
</evidence>
<dbReference type="PANTHER" id="PTHR12430">
    <property type="entry name" value="MITOCHONDRIAL IMPORT RECEPTOR SUBUNIT TOM20"/>
    <property type="match status" value="1"/>
</dbReference>
<keyword evidence="6" id="KW-0653">Protein transport</keyword>
<comment type="caution">
    <text evidence="15">The sequence shown here is derived from an EMBL/GenBank/DDBJ whole genome shotgun (WGS) entry which is preliminary data.</text>
</comment>
<accession>A0A2T6ZKH5</accession>
<dbReference type="GO" id="GO:0006886">
    <property type="term" value="P:intracellular protein transport"/>
    <property type="evidence" value="ECO:0007669"/>
    <property type="project" value="InterPro"/>
</dbReference>
<dbReference type="OrthoDB" id="2154253at2759"/>
<comment type="subcellular location">
    <subcellularLocation>
        <location evidence="1">Mitochondrion outer membrane</location>
        <topology evidence="1">Single-pass membrane protein</topology>
    </subcellularLocation>
</comment>
<dbReference type="InterPro" id="IPR002056">
    <property type="entry name" value="MAS20"/>
</dbReference>
<keyword evidence="3" id="KW-0813">Transport</keyword>
<evidence type="ECO:0000256" key="7">
    <source>
        <dbReference type="ARBA" id="ARBA00022989"/>
    </source>
</evidence>
<name>A0A2T6ZKH5_TUBBO</name>
<dbReference type="GO" id="GO:0006605">
    <property type="term" value="P:protein targeting"/>
    <property type="evidence" value="ECO:0007669"/>
    <property type="project" value="InterPro"/>
</dbReference>
<dbReference type="GO" id="GO:0008320">
    <property type="term" value="F:protein transmembrane transporter activity"/>
    <property type="evidence" value="ECO:0007669"/>
    <property type="project" value="TreeGrafter"/>
</dbReference>
<dbReference type="PRINTS" id="PR00351">
    <property type="entry name" value="OM20RECEPTOR"/>
</dbReference>
<keyword evidence="9 14" id="KW-0472">Membrane</keyword>
<dbReference type="FunFam" id="1.20.960.10:FF:000002">
    <property type="entry name" value="Mitochondrial import receptor subunit TOM20"/>
    <property type="match status" value="1"/>
</dbReference>